<gene>
    <name evidence="1" type="ORF">HPLM_LOCUS3721</name>
</gene>
<reference evidence="1 2" key="2">
    <citation type="submission" date="2018-11" db="EMBL/GenBank/DDBJ databases">
        <authorList>
            <consortium name="Pathogen Informatics"/>
        </authorList>
    </citation>
    <scope>NUCLEOTIDE SEQUENCE [LARGE SCALE GENOMIC DNA]</scope>
    <source>
        <strain evidence="1 2">MHpl1</strain>
    </source>
</reference>
<sequence length="126" mass="14484">MRAAKLNPKEFKSRGPLVLQAALRGEVKHGLDQDKSVSLKNLKFDPSQNEIVLIGTEIERLEGQSQSIEQADRSYRLRREWFSSPCWYHVAYQMKRAFQTILKVSELPHSLANSGNAFLRLELTKI</sequence>
<dbReference type="WBParaSite" id="HPLM_0000372901-mRNA-1">
    <property type="protein sequence ID" value="HPLM_0000372901-mRNA-1"/>
    <property type="gene ID" value="HPLM_0000372901"/>
</dbReference>
<keyword evidence="2" id="KW-1185">Reference proteome</keyword>
<reference evidence="3" key="1">
    <citation type="submission" date="2016-04" db="UniProtKB">
        <authorList>
            <consortium name="WormBaseParasite"/>
        </authorList>
    </citation>
    <scope>IDENTIFICATION</scope>
</reference>
<dbReference type="Proteomes" id="UP000268014">
    <property type="component" value="Unassembled WGS sequence"/>
</dbReference>
<evidence type="ECO:0000313" key="2">
    <source>
        <dbReference type="Proteomes" id="UP000268014"/>
    </source>
</evidence>
<proteinExistence type="predicted"/>
<dbReference type="AlphaFoldDB" id="A0A158QK04"/>
<organism evidence="3">
    <name type="scientific">Haemonchus placei</name>
    <name type="common">Barber's pole worm</name>
    <dbReference type="NCBI Taxonomy" id="6290"/>
    <lineage>
        <taxon>Eukaryota</taxon>
        <taxon>Metazoa</taxon>
        <taxon>Ecdysozoa</taxon>
        <taxon>Nematoda</taxon>
        <taxon>Chromadorea</taxon>
        <taxon>Rhabditida</taxon>
        <taxon>Rhabditina</taxon>
        <taxon>Rhabditomorpha</taxon>
        <taxon>Strongyloidea</taxon>
        <taxon>Trichostrongylidae</taxon>
        <taxon>Haemonchus</taxon>
    </lineage>
</organism>
<accession>A0A158QK04</accession>
<evidence type="ECO:0000313" key="1">
    <source>
        <dbReference type="EMBL" id="VDO21543.1"/>
    </source>
</evidence>
<dbReference type="OrthoDB" id="5873841at2759"/>
<evidence type="ECO:0000313" key="3">
    <source>
        <dbReference type="WBParaSite" id="HPLM_0000372901-mRNA-1"/>
    </source>
</evidence>
<dbReference type="STRING" id="6290.A0A158QK04"/>
<name>A0A158QK04_HAEPC</name>
<protein>
    <submittedName>
        <fullName evidence="3">Transposase</fullName>
    </submittedName>
</protein>
<dbReference type="EMBL" id="UZAF01016142">
    <property type="protein sequence ID" value="VDO21543.1"/>
    <property type="molecule type" value="Genomic_DNA"/>
</dbReference>